<dbReference type="Gene3D" id="3.30.2350.10">
    <property type="entry name" value="Pseudouridine synthase"/>
    <property type="match status" value="1"/>
</dbReference>
<dbReference type="EMBL" id="CP006764">
    <property type="protein sequence ID" value="AIT62053.1"/>
    <property type="molecule type" value="Genomic_DNA"/>
</dbReference>
<organism evidence="6 7">
    <name type="scientific">Corynebacterium doosanense CAU 212 = DSM 45436</name>
    <dbReference type="NCBI Taxonomy" id="558173"/>
    <lineage>
        <taxon>Bacteria</taxon>
        <taxon>Bacillati</taxon>
        <taxon>Actinomycetota</taxon>
        <taxon>Actinomycetes</taxon>
        <taxon>Mycobacteriales</taxon>
        <taxon>Corynebacteriaceae</taxon>
        <taxon>Corynebacterium</taxon>
    </lineage>
</organism>
<dbReference type="PANTHER" id="PTHR21600:SF84">
    <property type="entry name" value="PSEUDOURIDINE SYNTHASE RSUA_RLUA-LIKE DOMAIN-CONTAINING PROTEIN"/>
    <property type="match status" value="1"/>
</dbReference>
<gene>
    <name evidence="6" type="ORF">CDOO_12865</name>
</gene>
<dbReference type="STRING" id="558173.CDOO_12865"/>
<keyword evidence="7" id="KW-1185">Reference proteome</keyword>
<evidence type="ECO:0000256" key="2">
    <source>
        <dbReference type="ARBA" id="ARBA00031870"/>
    </source>
</evidence>
<dbReference type="PANTHER" id="PTHR21600">
    <property type="entry name" value="MITOCHONDRIAL RNA PSEUDOURIDINE SYNTHASE"/>
    <property type="match status" value="1"/>
</dbReference>
<dbReference type="Proteomes" id="UP000029914">
    <property type="component" value="Chromosome"/>
</dbReference>
<dbReference type="GO" id="GO:0000455">
    <property type="term" value="P:enzyme-directed rRNA pseudouridine synthesis"/>
    <property type="evidence" value="ECO:0007669"/>
    <property type="project" value="TreeGrafter"/>
</dbReference>
<dbReference type="GO" id="GO:0140098">
    <property type="term" value="F:catalytic activity, acting on RNA"/>
    <property type="evidence" value="ECO:0007669"/>
    <property type="project" value="UniProtKB-ARBA"/>
</dbReference>
<evidence type="ECO:0000313" key="7">
    <source>
        <dbReference type="Proteomes" id="UP000029914"/>
    </source>
</evidence>
<dbReference type="InterPro" id="IPR006224">
    <property type="entry name" value="PsdUridine_synth_RluA-like_CS"/>
</dbReference>
<evidence type="ECO:0000313" key="6">
    <source>
        <dbReference type="EMBL" id="AIT62053.1"/>
    </source>
</evidence>
<dbReference type="HOGENOM" id="CLU_016902_0_0_11"/>
<dbReference type="KEGG" id="cdo:CDOO_12865"/>
<dbReference type="InterPro" id="IPR050188">
    <property type="entry name" value="RluA_PseudoU_synthase"/>
</dbReference>
<comment type="catalytic activity">
    <reaction evidence="1">
        <text>a uridine in RNA = a pseudouridine in RNA</text>
        <dbReference type="Rhea" id="RHEA:48348"/>
        <dbReference type="Rhea" id="RHEA-COMP:12068"/>
        <dbReference type="Rhea" id="RHEA-COMP:12069"/>
        <dbReference type="ChEBI" id="CHEBI:65314"/>
        <dbReference type="ChEBI" id="CHEBI:65315"/>
    </reaction>
</comment>
<feature type="domain" description="Pseudouridine synthase RsuA/RluA-like" evidence="5">
    <location>
        <begin position="114"/>
        <end position="276"/>
    </location>
</feature>
<protein>
    <recommendedName>
        <fullName evidence="2">RNA pseudouridylate synthase</fullName>
    </recommendedName>
    <alternativeName>
        <fullName evidence="3">RNA-uridine isomerase</fullName>
    </alternativeName>
</protein>
<dbReference type="PROSITE" id="PS01129">
    <property type="entry name" value="PSI_RLU"/>
    <property type="match status" value="1"/>
</dbReference>
<name>A0A097IIW9_9CORY</name>
<reference evidence="6 7" key="1">
    <citation type="submission" date="2013-09" db="EMBL/GenBank/DDBJ databases">
        <title>Complete genome sequence of Corynebacterium doosanense CAU 212(T) (=DSM 45436(T)), isolated from activated sludge.</title>
        <authorList>
            <person name="Schaffert L."/>
            <person name="Albersmeier A."/>
            <person name="Kalinowski J."/>
            <person name="Ruckert C."/>
        </authorList>
    </citation>
    <scope>NUCLEOTIDE SEQUENCE [LARGE SCALE GENOMIC DNA]</scope>
    <source>
        <strain evidence="6 7">CAU 212</strain>
    </source>
</reference>
<accession>A0A097IIW9</accession>
<proteinExistence type="predicted"/>
<dbReference type="GO" id="GO:0003723">
    <property type="term" value="F:RNA binding"/>
    <property type="evidence" value="ECO:0007669"/>
    <property type="project" value="InterPro"/>
</dbReference>
<sequence>MRPTIVQRRRGAPPLPVKDGLNPTRVRVPEGHTGITARDFLTAVIESQRHRHPQDDGSALAQRFADHEVVDPQGNPLDPDTALAEHQDVWFYRRPAPEKKVPFDIAILHEDDRLLVVNKPPFLATMPRGQHITETATVRLRRETGNNDLSPAHRLDRLTSGVLFFVKNPADRGAYQTLFANREVQKTYHAIAPHRPELASVCPTVWENRIEKTPGEFQARIVPGEVNAVTTLADVVPLSDDEHRLLESHHGSQPPLARYVLSPQTGKTHQLRLHMHLAGAPILGDNAYPAPLPAAQEDFHRPLRLSATQLSFRDPFTHDFRTFRL</sequence>
<dbReference type="eggNOG" id="COG0564">
    <property type="taxonomic scope" value="Bacteria"/>
</dbReference>
<feature type="region of interest" description="Disordered" evidence="4">
    <location>
        <begin position="1"/>
        <end position="29"/>
    </location>
</feature>
<dbReference type="GO" id="GO:0009982">
    <property type="term" value="F:pseudouridine synthase activity"/>
    <property type="evidence" value="ECO:0007669"/>
    <property type="project" value="InterPro"/>
</dbReference>
<dbReference type="AlphaFoldDB" id="A0A097IIW9"/>
<dbReference type="Pfam" id="PF00849">
    <property type="entry name" value="PseudoU_synth_2"/>
    <property type="match status" value="1"/>
</dbReference>
<evidence type="ECO:0000256" key="1">
    <source>
        <dbReference type="ARBA" id="ARBA00000073"/>
    </source>
</evidence>
<evidence type="ECO:0000259" key="5">
    <source>
        <dbReference type="Pfam" id="PF00849"/>
    </source>
</evidence>
<evidence type="ECO:0000256" key="3">
    <source>
        <dbReference type="ARBA" id="ARBA00033164"/>
    </source>
</evidence>
<dbReference type="InterPro" id="IPR006145">
    <property type="entry name" value="PsdUridine_synth_RsuA/RluA"/>
</dbReference>
<dbReference type="InterPro" id="IPR020103">
    <property type="entry name" value="PsdUridine_synth_cat_dom_sf"/>
</dbReference>
<evidence type="ECO:0000256" key="4">
    <source>
        <dbReference type="SAM" id="MobiDB-lite"/>
    </source>
</evidence>
<dbReference type="SUPFAM" id="SSF55120">
    <property type="entry name" value="Pseudouridine synthase"/>
    <property type="match status" value="1"/>
</dbReference>